<keyword evidence="7" id="KW-1185">Reference proteome</keyword>
<dbReference type="Pfam" id="PF13144">
    <property type="entry name" value="ChapFlgA"/>
    <property type="match status" value="1"/>
</dbReference>
<sequence>MRATLLIALLSGQFALVSPPAVAQTAESPERIARLAQDFLQAQLATVADQADIVMDPVKSDRLPACDAPSAFMPAALRPRARMTVGVRCTSPHNWTAYVQASVSLTGTYYVAGRQIPAGKTVTPDDLDARQGDLLSLPAGALTDAAGILGMQARYRIHAGQPIRGAALRNADSITRGQNVRIVARGSGFTVSSEGQAMGDAPPGATVQVRTASGQIVSGVVQAAGEVEVQL</sequence>
<dbReference type="Proteomes" id="UP000216429">
    <property type="component" value="Unassembled WGS sequence"/>
</dbReference>
<dbReference type="GO" id="GO:0042597">
    <property type="term" value="C:periplasmic space"/>
    <property type="evidence" value="ECO:0007669"/>
    <property type="project" value="UniProtKB-SubCell"/>
</dbReference>
<name>A0A261VKK3_9BORD</name>
<dbReference type="PANTHER" id="PTHR36307">
    <property type="entry name" value="FLAGELLA BASAL BODY P-RING FORMATION PROTEIN FLGA"/>
    <property type="match status" value="1"/>
</dbReference>
<comment type="function">
    <text evidence="4">Involved in the assembly process of the P-ring formation. It may associate with FlgF on the rod constituting a structure essential for the P-ring assembly or may act as a modulator protein for the P-ring assembly.</text>
</comment>
<dbReference type="OrthoDB" id="8561436at2"/>
<dbReference type="CDD" id="cd11614">
    <property type="entry name" value="SAF_CpaB_FlgA_like"/>
    <property type="match status" value="1"/>
</dbReference>
<dbReference type="Pfam" id="PF17656">
    <property type="entry name" value="ChapFlgA_N"/>
    <property type="match status" value="1"/>
</dbReference>
<evidence type="ECO:0000256" key="1">
    <source>
        <dbReference type="ARBA" id="ARBA00004418"/>
    </source>
</evidence>
<keyword evidence="6" id="KW-0966">Cell projection</keyword>
<proteinExistence type="inferred from homology"/>
<evidence type="ECO:0000256" key="2">
    <source>
        <dbReference type="ARBA" id="ARBA00022729"/>
    </source>
</evidence>
<dbReference type="NCBIfam" id="TIGR03170">
    <property type="entry name" value="flgA_cterm"/>
    <property type="match status" value="1"/>
</dbReference>
<dbReference type="Gene3D" id="3.90.1210.10">
    <property type="entry name" value="Antifreeze-like/N-acetylneuraminic acid synthase C-terminal domain"/>
    <property type="match status" value="1"/>
</dbReference>
<evidence type="ECO:0000256" key="4">
    <source>
        <dbReference type="RuleBase" id="RU362063"/>
    </source>
</evidence>
<evidence type="ECO:0000313" key="6">
    <source>
        <dbReference type="EMBL" id="OZI74666.1"/>
    </source>
</evidence>
<accession>A0A261VKK3</accession>
<dbReference type="Gene3D" id="2.30.30.760">
    <property type="match status" value="1"/>
</dbReference>
<feature type="domain" description="SAF" evidence="5">
    <location>
        <begin position="107"/>
        <end position="169"/>
    </location>
</feature>
<keyword evidence="3 4" id="KW-0574">Periplasm</keyword>
<dbReference type="RefSeq" id="WP_094812519.1">
    <property type="nucleotide sequence ID" value="NZ_NEVU01000002.1"/>
</dbReference>
<feature type="signal peptide" evidence="4">
    <location>
        <begin position="1"/>
        <end position="23"/>
    </location>
</feature>
<gene>
    <name evidence="6" type="ORF">CAL22_09435</name>
</gene>
<keyword evidence="6" id="KW-0969">Cilium</keyword>
<comment type="similarity">
    <text evidence="4">Belongs to the FlgA family.</text>
</comment>
<evidence type="ECO:0000313" key="7">
    <source>
        <dbReference type="Proteomes" id="UP000216429"/>
    </source>
</evidence>
<keyword evidence="4" id="KW-1005">Bacterial flagellum biogenesis</keyword>
<feature type="chain" id="PRO_5011814623" description="Flagella basal body P-ring formation protein FlgA" evidence="4">
    <location>
        <begin position="24"/>
        <end position="231"/>
    </location>
</feature>
<dbReference type="InterPro" id="IPR013974">
    <property type="entry name" value="SAF"/>
</dbReference>
<dbReference type="AlphaFoldDB" id="A0A261VKK3"/>
<organism evidence="6 7">
    <name type="scientific">Bordetella genomosp. 12</name>
    <dbReference type="NCBI Taxonomy" id="463035"/>
    <lineage>
        <taxon>Bacteria</taxon>
        <taxon>Pseudomonadati</taxon>
        <taxon>Pseudomonadota</taxon>
        <taxon>Betaproteobacteria</taxon>
        <taxon>Burkholderiales</taxon>
        <taxon>Alcaligenaceae</taxon>
        <taxon>Bordetella</taxon>
    </lineage>
</organism>
<comment type="subcellular location">
    <subcellularLocation>
        <location evidence="1 4">Periplasm</location>
    </subcellularLocation>
</comment>
<reference evidence="7" key="1">
    <citation type="submission" date="2017-05" db="EMBL/GenBank/DDBJ databases">
        <title>Complete and WGS of Bordetella genogroups.</title>
        <authorList>
            <person name="Spilker T."/>
            <person name="Lipuma J."/>
        </authorList>
    </citation>
    <scope>NUCLEOTIDE SEQUENCE [LARGE SCALE GENOMIC DNA]</scope>
    <source>
        <strain evidence="7">AU6712</strain>
    </source>
</reference>
<protein>
    <recommendedName>
        <fullName evidence="4">Flagella basal body P-ring formation protein FlgA</fullName>
    </recommendedName>
</protein>
<evidence type="ECO:0000256" key="3">
    <source>
        <dbReference type="ARBA" id="ARBA00022764"/>
    </source>
</evidence>
<keyword evidence="2 4" id="KW-0732">Signal</keyword>
<dbReference type="InterPro" id="IPR041231">
    <property type="entry name" value="FlgA_N"/>
</dbReference>
<dbReference type="EMBL" id="NEVU01000002">
    <property type="protein sequence ID" value="OZI74666.1"/>
    <property type="molecule type" value="Genomic_DNA"/>
</dbReference>
<dbReference type="InterPro" id="IPR017585">
    <property type="entry name" value="SAF_FlgA"/>
</dbReference>
<evidence type="ECO:0000259" key="5">
    <source>
        <dbReference type="SMART" id="SM00858"/>
    </source>
</evidence>
<dbReference type="GO" id="GO:0044780">
    <property type="term" value="P:bacterial-type flagellum assembly"/>
    <property type="evidence" value="ECO:0007669"/>
    <property type="project" value="InterPro"/>
</dbReference>
<dbReference type="SMART" id="SM00858">
    <property type="entry name" value="SAF"/>
    <property type="match status" value="1"/>
</dbReference>
<keyword evidence="6" id="KW-0282">Flagellum</keyword>
<comment type="caution">
    <text evidence="6">The sequence shown here is derived from an EMBL/GenBank/DDBJ whole genome shotgun (WGS) entry which is preliminary data.</text>
</comment>
<dbReference type="InterPro" id="IPR039246">
    <property type="entry name" value="Flagellar_FlgA"/>
</dbReference>
<dbReference type="PANTHER" id="PTHR36307:SF1">
    <property type="entry name" value="FLAGELLA BASAL BODY P-RING FORMATION PROTEIN FLGA"/>
    <property type="match status" value="1"/>
</dbReference>